<gene>
    <name evidence="1" type="ORF">LMG21510_02169</name>
</gene>
<reference evidence="1 2" key="1">
    <citation type="submission" date="2021-08" db="EMBL/GenBank/DDBJ databases">
        <authorList>
            <person name="Peeters C."/>
        </authorList>
    </citation>
    <scope>NUCLEOTIDE SEQUENCE [LARGE SCALE GENOMIC DNA]</scope>
    <source>
        <strain evidence="1 2">LMG 21510</strain>
    </source>
</reference>
<evidence type="ECO:0008006" key="3">
    <source>
        <dbReference type="Google" id="ProtNLM"/>
    </source>
</evidence>
<comment type="caution">
    <text evidence="1">The sequence shown here is derived from an EMBL/GenBank/DDBJ whole genome shotgun (WGS) entry which is preliminary data.</text>
</comment>
<sequence>MSATEISVGQHLRAAFLRGETVRPPEFGARIGVSRTAVSLALKQFGPMVRASAVAGTAKGTEWACVDTDAMRLWKPKRRFIPIRTRPSKAHAASALLEAWGMRVVNIALPARHHRMATQEDELEVA</sequence>
<dbReference type="Proteomes" id="UP000721236">
    <property type="component" value="Unassembled WGS sequence"/>
</dbReference>
<proteinExistence type="predicted"/>
<evidence type="ECO:0000313" key="2">
    <source>
        <dbReference type="Proteomes" id="UP000721236"/>
    </source>
</evidence>
<evidence type="ECO:0000313" key="1">
    <source>
        <dbReference type="EMBL" id="CAG9173154.1"/>
    </source>
</evidence>
<name>A0ABM8X009_9BURK</name>
<dbReference type="RefSeq" id="WP_224041709.1">
    <property type="nucleotide sequence ID" value="NZ_CAJZAH010000002.1"/>
</dbReference>
<accession>A0ABM8X009</accession>
<dbReference type="EMBL" id="CAJZAH010000002">
    <property type="protein sequence ID" value="CAG9173154.1"/>
    <property type="molecule type" value="Genomic_DNA"/>
</dbReference>
<keyword evidence="2" id="KW-1185">Reference proteome</keyword>
<organism evidence="1 2">
    <name type="scientific">Cupriavidus respiraculi</name>
    <dbReference type="NCBI Taxonomy" id="195930"/>
    <lineage>
        <taxon>Bacteria</taxon>
        <taxon>Pseudomonadati</taxon>
        <taxon>Pseudomonadota</taxon>
        <taxon>Betaproteobacteria</taxon>
        <taxon>Burkholderiales</taxon>
        <taxon>Burkholderiaceae</taxon>
        <taxon>Cupriavidus</taxon>
    </lineage>
</organism>
<protein>
    <recommendedName>
        <fullName evidence="3">Transcriptional regulator</fullName>
    </recommendedName>
</protein>